<dbReference type="PANTHER" id="PTHR31306">
    <property type="entry name" value="ALPHA-1,6-MANNOSYLTRANSFERASE MNN11-RELATED"/>
    <property type="match status" value="1"/>
</dbReference>
<keyword evidence="3" id="KW-1133">Transmembrane helix</keyword>
<comment type="caution">
    <text evidence="5">The sequence shown here is derived from an EMBL/GenBank/DDBJ whole genome shotgun (WGS) entry which is preliminary data.</text>
</comment>
<accession>A0ABV2SJD2</accession>
<evidence type="ECO:0000256" key="4">
    <source>
        <dbReference type="SAM" id="SignalP"/>
    </source>
</evidence>
<keyword evidence="3" id="KW-0472">Membrane</keyword>
<proteinExistence type="predicted"/>
<dbReference type="Proteomes" id="UP001549366">
    <property type="component" value="Unassembled WGS sequence"/>
</dbReference>
<keyword evidence="1" id="KW-0328">Glycosyltransferase</keyword>
<keyword evidence="6" id="KW-1185">Reference proteome</keyword>
<keyword evidence="2" id="KW-0808">Transferase</keyword>
<keyword evidence="3" id="KW-0812">Transmembrane</keyword>
<feature type="transmembrane region" description="Helical" evidence="3">
    <location>
        <begin position="506"/>
        <end position="525"/>
    </location>
</feature>
<evidence type="ECO:0000313" key="5">
    <source>
        <dbReference type="EMBL" id="MET4757872.1"/>
    </source>
</evidence>
<reference evidence="5 6" key="1">
    <citation type="submission" date="2024-06" db="EMBL/GenBank/DDBJ databases">
        <title>Genomic Encyclopedia of Type Strains, Phase V (KMG-V): Genome sequencing to study the core and pangenomes of soil and plant-associated prokaryotes.</title>
        <authorList>
            <person name="Whitman W."/>
        </authorList>
    </citation>
    <scope>NUCLEOTIDE SEQUENCE [LARGE SCALE GENOMIC DNA]</scope>
    <source>
        <strain evidence="5 6">NE40</strain>
    </source>
</reference>
<protein>
    <recommendedName>
        <fullName evidence="7">Nucleotide-diphospho-sugar transferase domain-containing protein</fullName>
    </recommendedName>
</protein>
<dbReference type="EMBL" id="JBEWTB010000002">
    <property type="protein sequence ID" value="MET4757872.1"/>
    <property type="molecule type" value="Genomic_DNA"/>
</dbReference>
<name>A0ABV2SJD2_9GAMM</name>
<evidence type="ECO:0000256" key="2">
    <source>
        <dbReference type="ARBA" id="ARBA00022679"/>
    </source>
</evidence>
<feature type="chain" id="PRO_5047301202" description="Nucleotide-diphospho-sugar transferase domain-containing protein" evidence="4">
    <location>
        <begin position="30"/>
        <end position="529"/>
    </location>
</feature>
<organism evidence="5 6">
    <name type="scientific">Endozoicomonas lisbonensis</name>
    <dbReference type="NCBI Taxonomy" id="3120522"/>
    <lineage>
        <taxon>Bacteria</taxon>
        <taxon>Pseudomonadati</taxon>
        <taxon>Pseudomonadota</taxon>
        <taxon>Gammaproteobacteria</taxon>
        <taxon>Oceanospirillales</taxon>
        <taxon>Endozoicomonadaceae</taxon>
        <taxon>Endozoicomonas</taxon>
    </lineage>
</organism>
<evidence type="ECO:0000256" key="3">
    <source>
        <dbReference type="SAM" id="Phobius"/>
    </source>
</evidence>
<feature type="signal peptide" evidence="4">
    <location>
        <begin position="1"/>
        <end position="29"/>
    </location>
</feature>
<evidence type="ECO:0000256" key="1">
    <source>
        <dbReference type="ARBA" id="ARBA00022676"/>
    </source>
</evidence>
<sequence>MPINYLYSYLRKSVLVALFLCFSFQGVQAAPARVTETPCTEFQEIEPRLANDPFLATVEHPLVKIDVNRLDDPDYEAQLISDACRMIKPEDALEMVKGNMVLFPRGEKVPLPHALNLDIMKKSEKVQALITGATPFRDHHQQVCLNHLAYAVARGIDYYYFFATSDFEIVNDKYPHAMKLPAIISALKHVDDGRWVLWVDDDIVTSDFVQYHYYADMHRTRYSHSITPLADRAIDKAIDQRKEENRKITRQSDPCSHLKVKPEPVMIVTEDSQRARMNTGMIWIRNNNQAQELLHHWWNEIEADQPDEIKEPTYYCYKTDKVYESREDCLGNCTISKARSQLLCGPIKGWVSDINYRFYRESNSLYDQDVLKKLDEDTNRKKRHSVMDRLIIIPQRTNFIKGVDNVEEGLNAFYRTTDHGGENAKNPMIDKWVHFSGMSWEDKLEKLGIWMNNIKNYPMKKLMNGTETFVYYDPKYVIVYNVQEKERVVVQQCKVTYDPLESLPSLYFPFYIFSVGAAFYAGLYVRLKR</sequence>
<dbReference type="InterPro" id="IPR008630">
    <property type="entry name" value="Glyco_trans_34"/>
</dbReference>
<evidence type="ECO:0000313" key="6">
    <source>
        <dbReference type="Proteomes" id="UP001549366"/>
    </source>
</evidence>
<dbReference type="RefSeq" id="WP_354007994.1">
    <property type="nucleotide sequence ID" value="NZ_JBEWTA010000001.1"/>
</dbReference>
<gene>
    <name evidence="5" type="ORF">V5J35_003064</name>
</gene>
<keyword evidence="4" id="KW-0732">Signal</keyword>
<dbReference type="Pfam" id="PF05637">
    <property type="entry name" value="Glyco_transf_34"/>
    <property type="match status" value="1"/>
</dbReference>
<evidence type="ECO:0008006" key="7">
    <source>
        <dbReference type="Google" id="ProtNLM"/>
    </source>
</evidence>
<dbReference type="PANTHER" id="PTHR31306:SF4">
    <property type="entry name" value="ALPHA-1,2-GALACTOSYLTRANSFERASE"/>
    <property type="match status" value="1"/>
</dbReference>